<dbReference type="GO" id="GO:0010008">
    <property type="term" value="C:endosome membrane"/>
    <property type="evidence" value="ECO:0007669"/>
    <property type="project" value="TreeGrafter"/>
</dbReference>
<organism evidence="2 3">
    <name type="scientific">Dreissena polymorpha</name>
    <name type="common">Zebra mussel</name>
    <name type="synonym">Mytilus polymorpha</name>
    <dbReference type="NCBI Taxonomy" id="45954"/>
    <lineage>
        <taxon>Eukaryota</taxon>
        <taxon>Metazoa</taxon>
        <taxon>Spiralia</taxon>
        <taxon>Lophotrochozoa</taxon>
        <taxon>Mollusca</taxon>
        <taxon>Bivalvia</taxon>
        <taxon>Autobranchia</taxon>
        <taxon>Heteroconchia</taxon>
        <taxon>Euheterodonta</taxon>
        <taxon>Imparidentia</taxon>
        <taxon>Neoheterodontei</taxon>
        <taxon>Myida</taxon>
        <taxon>Dreissenoidea</taxon>
        <taxon>Dreissenidae</taxon>
        <taxon>Dreissena</taxon>
    </lineage>
</organism>
<keyword evidence="3" id="KW-1185">Reference proteome</keyword>
<dbReference type="SUPFAM" id="SSF50729">
    <property type="entry name" value="PH domain-like"/>
    <property type="match status" value="1"/>
</dbReference>
<protein>
    <recommendedName>
        <fullName evidence="1">PH domain-containing protein</fullName>
    </recommendedName>
</protein>
<dbReference type="InterPro" id="IPR001849">
    <property type="entry name" value="PH_domain"/>
</dbReference>
<dbReference type="Pfam" id="PF00169">
    <property type="entry name" value="PH"/>
    <property type="match status" value="1"/>
</dbReference>
<dbReference type="PANTHER" id="PTHR46556">
    <property type="entry name" value="PLECKSTRIN HOMOLOGY DOMAIN-CONTAINING FAMILY M MEMBER 2"/>
    <property type="match status" value="1"/>
</dbReference>
<gene>
    <name evidence="2" type="ORF">DPMN_126130</name>
</gene>
<reference evidence="2" key="2">
    <citation type="submission" date="2020-11" db="EMBL/GenBank/DDBJ databases">
        <authorList>
            <person name="McCartney M.A."/>
            <person name="Auch B."/>
            <person name="Kono T."/>
            <person name="Mallez S."/>
            <person name="Becker A."/>
            <person name="Gohl D.M."/>
            <person name="Silverstein K.A.T."/>
            <person name="Koren S."/>
            <person name="Bechman K.B."/>
            <person name="Herman A."/>
            <person name="Abrahante J.E."/>
            <person name="Garbe J."/>
        </authorList>
    </citation>
    <scope>NUCLEOTIDE SEQUENCE</scope>
    <source>
        <strain evidence="2">Duluth1</strain>
        <tissue evidence="2">Whole animal</tissue>
    </source>
</reference>
<reference evidence="2" key="1">
    <citation type="journal article" date="2019" name="bioRxiv">
        <title>The Genome of the Zebra Mussel, Dreissena polymorpha: A Resource for Invasive Species Research.</title>
        <authorList>
            <person name="McCartney M.A."/>
            <person name="Auch B."/>
            <person name="Kono T."/>
            <person name="Mallez S."/>
            <person name="Zhang Y."/>
            <person name="Obille A."/>
            <person name="Becker A."/>
            <person name="Abrahante J.E."/>
            <person name="Garbe J."/>
            <person name="Badalamenti J.P."/>
            <person name="Herman A."/>
            <person name="Mangelson H."/>
            <person name="Liachko I."/>
            <person name="Sullivan S."/>
            <person name="Sone E.D."/>
            <person name="Koren S."/>
            <person name="Silverstein K.A.T."/>
            <person name="Beckman K.B."/>
            <person name="Gohl D.M."/>
        </authorList>
    </citation>
    <scope>NUCLEOTIDE SEQUENCE</scope>
    <source>
        <strain evidence="2">Duluth1</strain>
        <tissue evidence="2">Whole animal</tissue>
    </source>
</reference>
<dbReference type="Gene3D" id="2.30.29.30">
    <property type="entry name" value="Pleckstrin-homology domain (PH domain)/Phosphotyrosine-binding domain (PTB)"/>
    <property type="match status" value="1"/>
</dbReference>
<dbReference type="InterPro" id="IPR011993">
    <property type="entry name" value="PH-like_dom_sf"/>
</dbReference>
<dbReference type="InterPro" id="IPR053015">
    <property type="entry name" value="PH_domain-containing_M2"/>
</dbReference>
<sequence length="93" mass="10403">MLCLYNQKDDNKPAHFLSLGGGQCVGCKRDFNSDRNHAVRIILQNGAYWYIAVETELEANNWLQCLCQAVSEGLKVSGLGSVRGLQGEWIRQC</sequence>
<dbReference type="EMBL" id="JAIWYP010000005">
    <property type="protein sequence ID" value="KAH3824296.1"/>
    <property type="molecule type" value="Genomic_DNA"/>
</dbReference>
<dbReference type="GO" id="GO:0007030">
    <property type="term" value="P:Golgi organization"/>
    <property type="evidence" value="ECO:0007669"/>
    <property type="project" value="TreeGrafter"/>
</dbReference>
<name>A0A9D4GV57_DREPO</name>
<dbReference type="PANTHER" id="PTHR46556:SF1">
    <property type="entry name" value="PLECKSTRIN HOMOLOGY DOMAIN-CONTAINING FAMILY M MEMBER 2"/>
    <property type="match status" value="1"/>
</dbReference>
<dbReference type="Proteomes" id="UP000828390">
    <property type="component" value="Unassembled WGS sequence"/>
</dbReference>
<feature type="domain" description="PH" evidence="1">
    <location>
        <begin position="2"/>
        <end position="70"/>
    </location>
</feature>
<dbReference type="GO" id="GO:0019894">
    <property type="term" value="F:kinesin binding"/>
    <property type="evidence" value="ECO:0007669"/>
    <property type="project" value="TreeGrafter"/>
</dbReference>
<comment type="caution">
    <text evidence="2">The sequence shown here is derived from an EMBL/GenBank/DDBJ whole genome shotgun (WGS) entry which is preliminary data.</text>
</comment>
<accession>A0A9D4GV57</accession>
<evidence type="ECO:0000313" key="2">
    <source>
        <dbReference type="EMBL" id="KAH3824296.1"/>
    </source>
</evidence>
<dbReference type="AlphaFoldDB" id="A0A9D4GV57"/>
<proteinExistence type="predicted"/>
<dbReference type="GO" id="GO:0032880">
    <property type="term" value="P:regulation of protein localization"/>
    <property type="evidence" value="ECO:0007669"/>
    <property type="project" value="TreeGrafter"/>
</dbReference>
<evidence type="ECO:0000259" key="1">
    <source>
        <dbReference type="Pfam" id="PF00169"/>
    </source>
</evidence>
<evidence type="ECO:0000313" key="3">
    <source>
        <dbReference type="Proteomes" id="UP000828390"/>
    </source>
</evidence>
<dbReference type="GO" id="GO:0032418">
    <property type="term" value="P:lysosome localization"/>
    <property type="evidence" value="ECO:0007669"/>
    <property type="project" value="TreeGrafter"/>
</dbReference>